<evidence type="ECO:0000313" key="2">
    <source>
        <dbReference type="Proteomes" id="UP000051658"/>
    </source>
</evidence>
<dbReference type="CDD" id="cd00077">
    <property type="entry name" value="HDc"/>
    <property type="match status" value="1"/>
</dbReference>
<keyword evidence="1" id="KW-0378">Hydrolase</keyword>
<dbReference type="InterPro" id="IPR003607">
    <property type="entry name" value="HD/PDEase_dom"/>
</dbReference>
<dbReference type="GO" id="GO:0016787">
    <property type="term" value="F:hydrolase activity"/>
    <property type="evidence" value="ECO:0007669"/>
    <property type="project" value="UniProtKB-KW"/>
</dbReference>
<dbReference type="eggNOG" id="COG1078">
    <property type="taxonomic scope" value="Bacteria"/>
</dbReference>
<dbReference type="Proteomes" id="UP000051658">
    <property type="component" value="Unassembled WGS sequence"/>
</dbReference>
<dbReference type="EMBL" id="JQBS01000035">
    <property type="protein sequence ID" value="KRN54816.1"/>
    <property type="molecule type" value="Genomic_DNA"/>
</dbReference>
<dbReference type="RefSeq" id="WP_034568703.1">
    <property type="nucleotide sequence ID" value="NZ_JQBS01000035.1"/>
</dbReference>
<dbReference type="GeneID" id="89589393"/>
<dbReference type="PATRIC" id="fig|1449336.4.peg.2444"/>
<protein>
    <submittedName>
        <fullName evidence="1">Metal-dependent phosphohydrolase</fullName>
    </submittedName>
</protein>
<accession>A0A0R2HPN3</accession>
<name>A0A0R2HPN3_CARDV</name>
<evidence type="ECO:0000313" key="1">
    <source>
        <dbReference type="EMBL" id="KRN54816.1"/>
    </source>
</evidence>
<reference evidence="1 2" key="1">
    <citation type="journal article" date="2015" name="Genome Announc.">
        <title>Expanding the biotechnology potential of lactobacilli through comparative genomics of 213 strains and associated genera.</title>
        <authorList>
            <person name="Sun Z."/>
            <person name="Harris H.M."/>
            <person name="McCann A."/>
            <person name="Guo C."/>
            <person name="Argimon S."/>
            <person name="Zhang W."/>
            <person name="Yang X."/>
            <person name="Jeffery I.B."/>
            <person name="Cooney J.C."/>
            <person name="Kagawa T.F."/>
            <person name="Liu W."/>
            <person name="Song Y."/>
            <person name="Salvetti E."/>
            <person name="Wrobel A."/>
            <person name="Rasinkangas P."/>
            <person name="Parkhill J."/>
            <person name="Rea M.C."/>
            <person name="O'Sullivan O."/>
            <person name="Ritari J."/>
            <person name="Douillard F.P."/>
            <person name="Paul Ross R."/>
            <person name="Yang R."/>
            <person name="Briner A.E."/>
            <person name="Felis G.E."/>
            <person name="de Vos W.M."/>
            <person name="Barrangou R."/>
            <person name="Klaenhammer T.R."/>
            <person name="Caufield P.W."/>
            <person name="Cui Y."/>
            <person name="Zhang H."/>
            <person name="O'Toole P.W."/>
        </authorList>
    </citation>
    <scope>NUCLEOTIDE SEQUENCE [LARGE SCALE GENOMIC DNA]</scope>
    <source>
        <strain evidence="1 2">DSM 20623</strain>
    </source>
</reference>
<gene>
    <name evidence="1" type="ORF">IV74_GL002406</name>
</gene>
<organism evidence="1 2">
    <name type="scientific">Carnobacterium divergens DSM 20623</name>
    <dbReference type="NCBI Taxonomy" id="1449336"/>
    <lineage>
        <taxon>Bacteria</taxon>
        <taxon>Bacillati</taxon>
        <taxon>Bacillota</taxon>
        <taxon>Bacilli</taxon>
        <taxon>Lactobacillales</taxon>
        <taxon>Carnobacteriaceae</taxon>
        <taxon>Carnobacterium</taxon>
    </lineage>
</organism>
<comment type="caution">
    <text evidence="1">The sequence shown here is derived from an EMBL/GenBank/DDBJ whole genome shotgun (WGS) entry which is preliminary data.</text>
</comment>
<dbReference type="SUPFAM" id="SSF109604">
    <property type="entry name" value="HD-domain/PDEase-like"/>
    <property type="match status" value="1"/>
</dbReference>
<keyword evidence="2" id="KW-1185">Reference proteome</keyword>
<dbReference type="Gene3D" id="1.10.3210.10">
    <property type="entry name" value="Hypothetical protein af1432"/>
    <property type="match status" value="1"/>
</dbReference>
<proteinExistence type="predicted"/>
<dbReference type="AlphaFoldDB" id="A0A0R2HPN3"/>
<sequence length="171" mass="19991">MTEPKWKTDTEYIGHIEDLINRKEVQQLSEYTQHHFTTRLEHSISVSYRSYRISKKFGWNARSTARAGLLHDLFYYDWRTTKFDEGTHAYVHPRMACENAEKLTPLSDLEKDIIIKHMWLATIAPPRYKESYVVTFVDKYCACAEVIAPLMGRATASVKNTWLKLKVSVQS</sequence>